<dbReference type="Proteomes" id="UP000027135">
    <property type="component" value="Unassembled WGS sequence"/>
</dbReference>
<accession>A0A067QTI6</accession>
<organism evidence="2 3">
    <name type="scientific">Zootermopsis nevadensis</name>
    <name type="common">Dampwood termite</name>
    <dbReference type="NCBI Taxonomy" id="136037"/>
    <lineage>
        <taxon>Eukaryota</taxon>
        <taxon>Metazoa</taxon>
        <taxon>Ecdysozoa</taxon>
        <taxon>Arthropoda</taxon>
        <taxon>Hexapoda</taxon>
        <taxon>Insecta</taxon>
        <taxon>Pterygota</taxon>
        <taxon>Neoptera</taxon>
        <taxon>Polyneoptera</taxon>
        <taxon>Dictyoptera</taxon>
        <taxon>Blattodea</taxon>
        <taxon>Blattoidea</taxon>
        <taxon>Termitoidae</taxon>
        <taxon>Termopsidae</taxon>
        <taxon>Zootermopsis</taxon>
    </lineage>
</organism>
<feature type="region of interest" description="Disordered" evidence="1">
    <location>
        <begin position="37"/>
        <end position="138"/>
    </location>
</feature>
<feature type="compositionally biased region" description="Basic and acidic residues" evidence="1">
    <location>
        <begin position="98"/>
        <end position="110"/>
    </location>
</feature>
<dbReference type="OMA" id="HCAKEAP"/>
<evidence type="ECO:0000256" key="1">
    <source>
        <dbReference type="SAM" id="MobiDB-lite"/>
    </source>
</evidence>
<reference evidence="2 3" key="1">
    <citation type="journal article" date="2014" name="Nat. Commun.">
        <title>Molecular traces of alternative social organization in a termite genome.</title>
        <authorList>
            <person name="Terrapon N."/>
            <person name="Li C."/>
            <person name="Robertson H.M."/>
            <person name="Ji L."/>
            <person name="Meng X."/>
            <person name="Booth W."/>
            <person name="Chen Z."/>
            <person name="Childers C.P."/>
            <person name="Glastad K.M."/>
            <person name="Gokhale K."/>
            <person name="Gowin J."/>
            <person name="Gronenberg W."/>
            <person name="Hermansen R.A."/>
            <person name="Hu H."/>
            <person name="Hunt B.G."/>
            <person name="Huylmans A.K."/>
            <person name="Khalil S.M."/>
            <person name="Mitchell R.D."/>
            <person name="Munoz-Torres M.C."/>
            <person name="Mustard J.A."/>
            <person name="Pan H."/>
            <person name="Reese J.T."/>
            <person name="Scharf M.E."/>
            <person name="Sun F."/>
            <person name="Vogel H."/>
            <person name="Xiao J."/>
            <person name="Yang W."/>
            <person name="Yang Z."/>
            <person name="Yang Z."/>
            <person name="Zhou J."/>
            <person name="Zhu J."/>
            <person name="Brent C.S."/>
            <person name="Elsik C.G."/>
            <person name="Goodisman M.A."/>
            <person name="Liberles D.A."/>
            <person name="Roe R.M."/>
            <person name="Vargo E.L."/>
            <person name="Vilcinskas A."/>
            <person name="Wang J."/>
            <person name="Bornberg-Bauer E."/>
            <person name="Korb J."/>
            <person name="Zhang G."/>
            <person name="Liebig J."/>
        </authorList>
    </citation>
    <scope>NUCLEOTIDE SEQUENCE [LARGE SCALE GENOMIC DNA]</scope>
    <source>
        <tissue evidence="2">Whole organism</tissue>
    </source>
</reference>
<dbReference type="EMBL" id="KK853502">
    <property type="protein sequence ID" value="KDR07136.1"/>
    <property type="molecule type" value="Genomic_DNA"/>
</dbReference>
<sequence>MAAQVAQSSDGPQSRETVGASYANAVLNFKNMDSNKENINAVSHPTPVEHCAKEAPTRSKSTLQKSVKQHGLNSSTLNSANGNEDFPQIIPQGRNSRRLPDKVESNDKVTSKPPINGSCSDRSENDGKSCNVDDEGANISDKVPEEEEKKKYVEAPLPKINPWTLNKNAASVIRGKQPDAKPQAGAHVVAPSVTCTEKRILQPQQQGRVGE</sequence>
<dbReference type="AlphaFoldDB" id="A0A067QTI6"/>
<dbReference type="InParanoid" id="A0A067QTI6"/>
<keyword evidence="3" id="KW-1185">Reference proteome</keyword>
<proteinExistence type="predicted"/>
<evidence type="ECO:0000313" key="3">
    <source>
        <dbReference type="Proteomes" id="UP000027135"/>
    </source>
</evidence>
<protein>
    <submittedName>
        <fullName evidence="2">Uncharacterized protein</fullName>
    </submittedName>
</protein>
<evidence type="ECO:0000313" key="2">
    <source>
        <dbReference type="EMBL" id="KDR07136.1"/>
    </source>
</evidence>
<gene>
    <name evidence="2" type="ORF">L798_02593</name>
</gene>
<dbReference type="eggNOG" id="ENOG502T215">
    <property type="taxonomic scope" value="Eukaryota"/>
</dbReference>
<name>A0A067QTI6_ZOONE</name>
<feature type="compositionally biased region" description="Polar residues" evidence="1">
    <location>
        <begin position="58"/>
        <end position="82"/>
    </location>
</feature>
<dbReference type="STRING" id="136037.A0A067QTI6"/>